<sequence>MTSSNKPQSERYNLRALCAQAILEVLEHGASLSQPLNSYANKVNDKDRALMQEICFGIMRMLPELEFYVQNLMDKVFTGKNRVVHYLLLVGLYQILYTRIPEHAAASETVNGVVVLKKQQLKGVVNGVLRSFLRQKTELNEQFKQQGNTSLHPNWLLTRIKHAYPDSWQTIINANNQRPPMWIRVNKQHDCVKEYQQKLHTKGIDTLTDNNLDCALRVVLPVPVNQLPDFELGAATVQDLSAQHAAYLLAPQDHETILDLCAAPGGKTTHILELAPQAQVLAVDIDSERVKRIHQNLKRLKLRAEVKIGDGLTPEQWCENQQFDRILLDAPCSATGVIRRHPDIKWLRRDSDIAELAKLQYQILVNIWPYLKSGGILVYATCSILPDENSAQILRFLADHDNAKQVGEMQQYLPDENGGDGFFYTKLQKS</sequence>
<feature type="domain" description="SAM-dependent MTase RsmB/NOP-type" evidence="15">
    <location>
        <begin position="171"/>
        <end position="430"/>
    </location>
</feature>
<keyword evidence="6" id="KW-0698">rRNA processing</keyword>
<evidence type="ECO:0000256" key="13">
    <source>
        <dbReference type="ARBA" id="ARBA00047283"/>
    </source>
</evidence>
<gene>
    <name evidence="16" type="ORF">DES39_1385</name>
</gene>
<evidence type="ECO:0000313" key="16">
    <source>
        <dbReference type="EMBL" id="RKS85967.1"/>
    </source>
</evidence>
<comment type="caution">
    <text evidence="16">The sequence shown here is derived from an EMBL/GenBank/DDBJ whole genome shotgun (WGS) entry which is preliminary data.</text>
</comment>
<dbReference type="InterPro" id="IPR049560">
    <property type="entry name" value="MeTrfase_RsmB-F_NOP2_cat"/>
</dbReference>
<keyword evidence="17" id="KW-1185">Reference proteome</keyword>
<comment type="catalytic activity">
    <reaction evidence="13">
        <text>cytidine(967) in 16S rRNA + S-adenosyl-L-methionine = 5-methylcytidine(967) in 16S rRNA + S-adenosyl-L-homocysteine + H(+)</text>
        <dbReference type="Rhea" id="RHEA:42748"/>
        <dbReference type="Rhea" id="RHEA-COMP:10219"/>
        <dbReference type="Rhea" id="RHEA-COMP:10220"/>
        <dbReference type="ChEBI" id="CHEBI:15378"/>
        <dbReference type="ChEBI" id="CHEBI:57856"/>
        <dbReference type="ChEBI" id="CHEBI:59789"/>
        <dbReference type="ChEBI" id="CHEBI:74483"/>
        <dbReference type="ChEBI" id="CHEBI:82748"/>
        <dbReference type="EC" id="2.1.1.176"/>
    </reaction>
</comment>
<keyword evidence="9 14" id="KW-0949">S-adenosyl-L-methionine</keyword>
<dbReference type="FunFam" id="1.10.940.10:FF:000002">
    <property type="entry name" value="Ribosomal RNA small subunit methyltransferase B"/>
    <property type="match status" value="1"/>
</dbReference>
<dbReference type="GO" id="GO:0006355">
    <property type="term" value="P:regulation of DNA-templated transcription"/>
    <property type="evidence" value="ECO:0007669"/>
    <property type="project" value="InterPro"/>
</dbReference>
<proteinExistence type="inferred from homology"/>
<evidence type="ECO:0000256" key="2">
    <source>
        <dbReference type="ARBA" id="ARBA00004496"/>
    </source>
</evidence>
<evidence type="ECO:0000256" key="12">
    <source>
        <dbReference type="ARBA" id="ARBA00031088"/>
    </source>
</evidence>
<dbReference type="GO" id="GO:0003723">
    <property type="term" value="F:RNA binding"/>
    <property type="evidence" value="ECO:0007669"/>
    <property type="project" value="UniProtKB-UniRule"/>
</dbReference>
<dbReference type="AlphaFoldDB" id="A0A495REQ1"/>
<evidence type="ECO:0000313" key="17">
    <source>
        <dbReference type="Proteomes" id="UP000278542"/>
    </source>
</evidence>
<accession>A0A495REQ1</accession>
<evidence type="ECO:0000256" key="8">
    <source>
        <dbReference type="ARBA" id="ARBA00022679"/>
    </source>
</evidence>
<keyword evidence="10 14" id="KW-0694">RNA-binding</keyword>
<dbReference type="PANTHER" id="PTHR22807">
    <property type="entry name" value="NOP2 YEAST -RELATED NOL1/NOP2/FMU SUN DOMAIN-CONTAINING"/>
    <property type="match status" value="1"/>
</dbReference>
<evidence type="ECO:0000256" key="10">
    <source>
        <dbReference type="ARBA" id="ARBA00022884"/>
    </source>
</evidence>
<comment type="subcellular location">
    <subcellularLocation>
        <location evidence="2">Cytoplasm</location>
    </subcellularLocation>
</comment>
<dbReference type="GO" id="GO:0009383">
    <property type="term" value="F:rRNA (cytosine-C5-)-methyltransferase activity"/>
    <property type="evidence" value="ECO:0007669"/>
    <property type="project" value="TreeGrafter"/>
</dbReference>
<dbReference type="PANTHER" id="PTHR22807:SF61">
    <property type="entry name" value="NOL1_NOP2_SUN FAMILY PROTEIN _ ANTITERMINATION NUSB DOMAIN-CONTAINING PROTEIN"/>
    <property type="match status" value="1"/>
</dbReference>
<dbReference type="FunFam" id="3.40.50.150:FF:000022">
    <property type="entry name" value="Ribosomal RNA small subunit methyltransferase B"/>
    <property type="match status" value="1"/>
</dbReference>
<dbReference type="GO" id="GO:0070475">
    <property type="term" value="P:rRNA base methylation"/>
    <property type="evidence" value="ECO:0007669"/>
    <property type="project" value="TreeGrafter"/>
</dbReference>
<dbReference type="InterPro" id="IPR004573">
    <property type="entry name" value="rRNA_ssu_MeTfrase_B"/>
</dbReference>
<dbReference type="EMBL" id="RBWY01000002">
    <property type="protein sequence ID" value="RKS85967.1"/>
    <property type="molecule type" value="Genomic_DNA"/>
</dbReference>
<dbReference type="GO" id="GO:0005829">
    <property type="term" value="C:cytosol"/>
    <property type="evidence" value="ECO:0007669"/>
    <property type="project" value="TreeGrafter"/>
</dbReference>
<feature type="binding site" evidence="14">
    <location>
        <position position="310"/>
    </location>
    <ligand>
        <name>S-adenosyl-L-methionine</name>
        <dbReference type="ChEBI" id="CHEBI:59789"/>
    </ligand>
</feature>
<dbReference type="NCBIfam" id="NF008149">
    <property type="entry name" value="PRK10901.1"/>
    <property type="match status" value="1"/>
</dbReference>
<feature type="binding site" evidence="14">
    <location>
        <position position="284"/>
    </location>
    <ligand>
        <name>S-adenosyl-L-methionine</name>
        <dbReference type="ChEBI" id="CHEBI:59789"/>
    </ligand>
</feature>
<dbReference type="EC" id="2.1.1.176" evidence="4"/>
<dbReference type="SUPFAM" id="SSF53335">
    <property type="entry name" value="S-adenosyl-L-methionine-dependent methyltransferases"/>
    <property type="match status" value="1"/>
</dbReference>
<dbReference type="SUPFAM" id="SSF48013">
    <property type="entry name" value="NusB-like"/>
    <property type="match status" value="1"/>
</dbReference>
<dbReference type="CDD" id="cd02440">
    <property type="entry name" value="AdoMet_MTases"/>
    <property type="match status" value="1"/>
</dbReference>
<evidence type="ECO:0000256" key="9">
    <source>
        <dbReference type="ARBA" id="ARBA00022691"/>
    </source>
</evidence>
<organism evidence="16 17">
    <name type="scientific">Orbus hercynius</name>
    <dbReference type="NCBI Taxonomy" id="593135"/>
    <lineage>
        <taxon>Bacteria</taxon>
        <taxon>Pseudomonadati</taxon>
        <taxon>Pseudomonadota</taxon>
        <taxon>Gammaproteobacteria</taxon>
        <taxon>Orbales</taxon>
        <taxon>Orbaceae</taxon>
        <taxon>Orbus</taxon>
    </lineage>
</organism>
<dbReference type="InterPro" id="IPR035926">
    <property type="entry name" value="NusB-like_sf"/>
</dbReference>
<evidence type="ECO:0000259" key="15">
    <source>
        <dbReference type="PROSITE" id="PS51686"/>
    </source>
</evidence>
<dbReference type="Proteomes" id="UP000278542">
    <property type="component" value="Unassembled WGS sequence"/>
</dbReference>
<dbReference type="InterPro" id="IPR018314">
    <property type="entry name" value="RsmB/NOL1/NOP2-like_CS"/>
</dbReference>
<protein>
    <recommendedName>
        <fullName evidence="4">16S rRNA (cytosine(967)-C(5))-methyltransferase</fullName>
        <ecNumber evidence="4">2.1.1.176</ecNumber>
    </recommendedName>
    <alternativeName>
        <fullName evidence="11">16S rRNA m5C967 methyltransferase</fullName>
    </alternativeName>
    <alternativeName>
        <fullName evidence="12">rRNA (cytosine-C(5)-)-methyltransferase RsmB</fullName>
    </alternativeName>
</protein>
<dbReference type="Gene3D" id="3.30.70.1170">
    <property type="entry name" value="Sun protein, domain 3"/>
    <property type="match status" value="1"/>
</dbReference>
<evidence type="ECO:0000256" key="5">
    <source>
        <dbReference type="ARBA" id="ARBA00022490"/>
    </source>
</evidence>
<keyword evidence="8 14" id="KW-0808">Transferase</keyword>
<evidence type="ECO:0000256" key="4">
    <source>
        <dbReference type="ARBA" id="ARBA00012140"/>
    </source>
</evidence>
<dbReference type="PROSITE" id="PS51686">
    <property type="entry name" value="SAM_MT_RSMB_NOP"/>
    <property type="match status" value="1"/>
</dbReference>
<dbReference type="InterPro" id="IPR006027">
    <property type="entry name" value="NusB_RsmB_TIM44"/>
</dbReference>
<keyword evidence="5" id="KW-0963">Cytoplasm</keyword>
<dbReference type="Pfam" id="PF01029">
    <property type="entry name" value="NusB"/>
    <property type="match status" value="1"/>
</dbReference>
<dbReference type="OrthoDB" id="9810297at2"/>
<evidence type="ECO:0000256" key="1">
    <source>
        <dbReference type="ARBA" id="ARBA00002724"/>
    </source>
</evidence>
<dbReference type="InterPro" id="IPR001678">
    <property type="entry name" value="MeTrfase_RsmB-F_NOP2_dom"/>
</dbReference>
<dbReference type="PRINTS" id="PR02008">
    <property type="entry name" value="RCMTFAMILY"/>
</dbReference>
<comment type="similarity">
    <text evidence="3 14">Belongs to the class I-like SAM-binding methyltransferase superfamily. RsmB/NOP family.</text>
</comment>
<evidence type="ECO:0000256" key="11">
    <source>
        <dbReference type="ARBA" id="ARBA00030399"/>
    </source>
</evidence>
<dbReference type="NCBIfam" id="NF011494">
    <property type="entry name" value="PRK14902.1"/>
    <property type="match status" value="1"/>
</dbReference>
<reference evidence="16 17" key="1">
    <citation type="submission" date="2018-10" db="EMBL/GenBank/DDBJ databases">
        <title>Genomic Encyclopedia of Type Strains, Phase IV (KMG-IV): sequencing the most valuable type-strain genomes for metagenomic binning, comparative biology and taxonomic classification.</title>
        <authorList>
            <person name="Goeker M."/>
        </authorList>
    </citation>
    <scope>NUCLEOTIDE SEQUENCE [LARGE SCALE GENOMIC DNA]</scope>
    <source>
        <strain evidence="16 17">DSM 22228</strain>
    </source>
</reference>
<dbReference type="RefSeq" id="WP_121145053.1">
    <property type="nucleotide sequence ID" value="NZ_RBWY01000002.1"/>
</dbReference>
<dbReference type="Gene3D" id="1.10.287.730">
    <property type="entry name" value="Helix hairpin bin"/>
    <property type="match status" value="1"/>
</dbReference>
<feature type="binding site" evidence="14">
    <location>
        <position position="329"/>
    </location>
    <ligand>
        <name>S-adenosyl-L-methionine</name>
        <dbReference type="ChEBI" id="CHEBI:59789"/>
    </ligand>
</feature>
<dbReference type="PROSITE" id="PS01153">
    <property type="entry name" value="NOL1_NOP2_SUN"/>
    <property type="match status" value="1"/>
</dbReference>
<feature type="active site" description="Nucleophile" evidence="14">
    <location>
        <position position="382"/>
    </location>
</feature>
<name>A0A495REQ1_9GAMM</name>
<evidence type="ECO:0000256" key="7">
    <source>
        <dbReference type="ARBA" id="ARBA00022603"/>
    </source>
</evidence>
<dbReference type="Pfam" id="PF22458">
    <property type="entry name" value="RsmF-B_ferredox"/>
    <property type="match status" value="1"/>
</dbReference>
<dbReference type="Gene3D" id="3.40.50.150">
    <property type="entry name" value="Vaccinia Virus protein VP39"/>
    <property type="match status" value="1"/>
</dbReference>
<evidence type="ECO:0000256" key="3">
    <source>
        <dbReference type="ARBA" id="ARBA00007494"/>
    </source>
</evidence>
<dbReference type="Pfam" id="PF01189">
    <property type="entry name" value="Methyltr_RsmB-F"/>
    <property type="match status" value="1"/>
</dbReference>
<feature type="binding site" evidence="14">
    <location>
        <begin position="261"/>
        <end position="267"/>
    </location>
    <ligand>
        <name>S-adenosyl-L-methionine</name>
        <dbReference type="ChEBI" id="CHEBI:59789"/>
    </ligand>
</feature>
<dbReference type="InterPro" id="IPR023267">
    <property type="entry name" value="RCMT"/>
</dbReference>
<dbReference type="InterPro" id="IPR054728">
    <property type="entry name" value="RsmB-like_ferredoxin"/>
</dbReference>
<dbReference type="NCBIfam" id="TIGR00563">
    <property type="entry name" value="rsmB"/>
    <property type="match status" value="1"/>
</dbReference>
<evidence type="ECO:0000256" key="6">
    <source>
        <dbReference type="ARBA" id="ARBA00022552"/>
    </source>
</evidence>
<evidence type="ECO:0000256" key="14">
    <source>
        <dbReference type="PROSITE-ProRule" id="PRU01023"/>
    </source>
</evidence>
<keyword evidence="7 14" id="KW-0489">Methyltransferase</keyword>
<dbReference type="Gene3D" id="1.10.940.10">
    <property type="entry name" value="NusB-like"/>
    <property type="match status" value="1"/>
</dbReference>
<dbReference type="InterPro" id="IPR029063">
    <property type="entry name" value="SAM-dependent_MTases_sf"/>
</dbReference>
<comment type="function">
    <text evidence="1">Specifically methylates the cytosine at position 967 (m5C967) of 16S rRNA.</text>
</comment>